<dbReference type="EC" id="4.1.99.3" evidence="6"/>
<dbReference type="InterPro" id="IPR006050">
    <property type="entry name" value="DNA_photolyase_N"/>
</dbReference>
<evidence type="ECO:0000256" key="4">
    <source>
        <dbReference type="RuleBase" id="RU004182"/>
    </source>
</evidence>
<dbReference type="Pfam" id="PF00875">
    <property type="entry name" value="DNA_photolyase"/>
    <property type="match status" value="1"/>
</dbReference>
<evidence type="ECO:0000313" key="6">
    <source>
        <dbReference type="EMBL" id="WEL19867.1"/>
    </source>
</evidence>
<keyword evidence="7" id="KW-1185">Reference proteome</keyword>
<organism evidence="6 7">
    <name type="scientific">Candidatus Nanohalococcus occultus</name>
    <dbReference type="NCBI Taxonomy" id="2978047"/>
    <lineage>
        <taxon>Archaea</taxon>
        <taxon>Candidatus Nanohalarchaeota</taxon>
        <taxon>Candidatus Nanohalarchaeota incertae sedis</taxon>
        <taxon>Candidatus Nanohalococcus</taxon>
    </lineage>
</organism>
<evidence type="ECO:0000256" key="1">
    <source>
        <dbReference type="ARBA" id="ARBA00001974"/>
    </source>
</evidence>
<comment type="cofactor">
    <cofactor evidence="1">
        <name>FAD</name>
        <dbReference type="ChEBI" id="CHEBI:57692"/>
    </cofactor>
</comment>
<dbReference type="Gene3D" id="1.25.40.80">
    <property type="match status" value="1"/>
</dbReference>
<evidence type="ECO:0000256" key="2">
    <source>
        <dbReference type="ARBA" id="ARBA00022630"/>
    </source>
</evidence>
<comment type="similarity">
    <text evidence="4">Belongs to the DNA photolyase family.</text>
</comment>
<dbReference type="Proteomes" id="UP001218034">
    <property type="component" value="Chromosome"/>
</dbReference>
<dbReference type="InterPro" id="IPR036155">
    <property type="entry name" value="Crypto/Photolyase_N_sf"/>
</dbReference>
<feature type="domain" description="Photolyase/cryptochrome alpha/beta" evidence="5">
    <location>
        <begin position="1"/>
        <end position="127"/>
    </location>
</feature>
<dbReference type="InterPro" id="IPR002081">
    <property type="entry name" value="Cryptochrome/DNA_photolyase_1"/>
</dbReference>
<dbReference type="PANTHER" id="PTHR11455:SF9">
    <property type="entry name" value="CRYPTOCHROME CIRCADIAN CLOCK 5 ISOFORM X1"/>
    <property type="match status" value="1"/>
</dbReference>
<gene>
    <name evidence="6" type="primary">phrB</name>
    <name evidence="6" type="ORF">SVXNc_0860</name>
</gene>
<reference evidence="6 7" key="1">
    <citation type="submission" date="2022-09" db="EMBL/GenBank/DDBJ databases">
        <title>Xylan utilization by haloarchaea-nanohaloarchaea associations.</title>
        <authorList>
            <person name="Yakimov M."/>
        </authorList>
    </citation>
    <scope>NUCLEOTIDE SEQUENCE [LARGE SCALE GENOMIC DNA]</scope>
    <source>
        <strain evidence="6 7">SVXNc</strain>
    </source>
</reference>
<proteinExistence type="inferred from homology"/>
<keyword evidence="2 4" id="KW-0285">Flavoprotein</keyword>
<name>A0ABY8CF85_9ARCH</name>
<evidence type="ECO:0000256" key="3">
    <source>
        <dbReference type="ARBA" id="ARBA00022827"/>
    </source>
</evidence>
<dbReference type="SUPFAM" id="SSF52425">
    <property type="entry name" value="Cryptochrome/photolyase, N-terminal domain"/>
    <property type="match status" value="1"/>
</dbReference>
<dbReference type="Pfam" id="PF03441">
    <property type="entry name" value="FAD_binding_7"/>
    <property type="match status" value="1"/>
</dbReference>
<evidence type="ECO:0000313" key="7">
    <source>
        <dbReference type="Proteomes" id="UP001218034"/>
    </source>
</evidence>
<keyword evidence="6" id="KW-0456">Lyase</keyword>
<sequence length="471" mass="55984">MTAIVWIRRSMRKHDNTALVQAAKEHDEVIPFYVVDENYFETADLGYPRVSFWHDSLKELKEILQRDGQDLVVRKGKPLEQLQKVIEETDADKVYYNRDYSPYARERDQKVENNLECEVESFKDLVMFEKREILTNSGDPYSVYSYYSKKWFKRDKRRPEKPEGFETPELESDEIPSLKELGFEKPEGTEVWEGGRENGLKRLENFKERIWDYDDRRDLASQDGTSKLSPHFKFGTVSIREAFWASERVKARNPNEDDSGIKTWQEELAWRDFYFQMIWNFPYTVDEPYLEKYGSIGWKSKEEAPERWEAWKEGKTGFPFVDAGMRQLKQTGWMHNRLRMVVTSFSSKDLWLDWRDVHEYFSKMFIDAEVSAMVGGIQWAYSIGTDAQPYFRVFNPISQGQSHDSDGEYIRRHVEELENVPEEYIHEPWKMPEQVQEEAGCIIGEDYPEPIVDHSEQREKAIKRFEEAKED</sequence>
<dbReference type="EMBL" id="CP104395">
    <property type="protein sequence ID" value="WEL19867.1"/>
    <property type="molecule type" value="Genomic_DNA"/>
</dbReference>
<dbReference type="RefSeq" id="WP_347721698.1">
    <property type="nucleotide sequence ID" value="NZ_CP104395.1"/>
</dbReference>
<keyword evidence="3 4" id="KW-0274">FAD</keyword>
<dbReference type="InterPro" id="IPR036134">
    <property type="entry name" value="Crypto/Photolyase_FAD-like_sf"/>
</dbReference>
<keyword evidence="4" id="KW-0157">Chromophore</keyword>
<dbReference type="InterPro" id="IPR005101">
    <property type="entry name" value="Cryptochr/Photolyase_FAD-bd"/>
</dbReference>
<dbReference type="GO" id="GO:0003904">
    <property type="term" value="F:deoxyribodipyrimidine photo-lyase activity"/>
    <property type="evidence" value="ECO:0007669"/>
    <property type="project" value="UniProtKB-EC"/>
</dbReference>
<evidence type="ECO:0000259" key="5">
    <source>
        <dbReference type="PROSITE" id="PS51645"/>
    </source>
</evidence>
<dbReference type="InterPro" id="IPR014729">
    <property type="entry name" value="Rossmann-like_a/b/a_fold"/>
</dbReference>
<dbReference type="PRINTS" id="PR00147">
    <property type="entry name" value="DNAPHOTLYASE"/>
</dbReference>
<dbReference type="Gene3D" id="3.40.50.620">
    <property type="entry name" value="HUPs"/>
    <property type="match status" value="1"/>
</dbReference>
<dbReference type="PROSITE" id="PS51645">
    <property type="entry name" value="PHR_CRY_ALPHA_BETA"/>
    <property type="match status" value="1"/>
</dbReference>
<protein>
    <submittedName>
        <fullName evidence="6">Deoxyribodipyrimidine photolyase</fullName>
        <ecNumber evidence="6">4.1.99.3</ecNumber>
    </submittedName>
</protein>
<dbReference type="SUPFAM" id="SSF48173">
    <property type="entry name" value="Cryptochrome/photolyase FAD-binding domain"/>
    <property type="match status" value="1"/>
</dbReference>
<dbReference type="PANTHER" id="PTHR11455">
    <property type="entry name" value="CRYPTOCHROME"/>
    <property type="match status" value="1"/>
</dbReference>
<dbReference type="Gene3D" id="1.10.579.10">
    <property type="entry name" value="DNA Cyclobutane Dipyrimidine Photolyase, subunit A, domain 3"/>
    <property type="match status" value="1"/>
</dbReference>
<dbReference type="GeneID" id="90590297"/>
<accession>A0ABY8CF85</accession>